<dbReference type="AlphaFoldDB" id="A0A9W2ZTP9"/>
<dbReference type="Pfam" id="PF15043">
    <property type="entry name" value="CNRIP1"/>
    <property type="match status" value="1"/>
</dbReference>
<protein>
    <recommendedName>
        <fullName evidence="3">CB1 cannabinoid receptor-interacting protein 1</fullName>
    </recommendedName>
</protein>
<evidence type="ECO:0000256" key="3">
    <source>
        <dbReference type="ARBA" id="ARBA00015651"/>
    </source>
</evidence>
<dbReference type="InterPro" id="IPR029204">
    <property type="entry name" value="CNRIP1"/>
</dbReference>
<comment type="similarity">
    <text evidence="2">Belongs to the CNRIP family.</text>
</comment>
<dbReference type="OrthoDB" id="5920443at2759"/>
<gene>
    <name evidence="6" type="primary">LOC129924929</name>
</gene>
<reference evidence="6" key="1">
    <citation type="submission" date="2025-08" db="UniProtKB">
        <authorList>
            <consortium name="RefSeq"/>
        </authorList>
    </citation>
    <scope>IDENTIFICATION</scope>
</reference>
<dbReference type="Proteomes" id="UP001165740">
    <property type="component" value="Chromosome 3"/>
</dbReference>
<evidence type="ECO:0000256" key="2">
    <source>
        <dbReference type="ARBA" id="ARBA00007288"/>
    </source>
</evidence>
<organism evidence="5 6">
    <name type="scientific">Biomphalaria glabrata</name>
    <name type="common">Bloodfluke planorb</name>
    <name type="synonym">Freshwater snail</name>
    <dbReference type="NCBI Taxonomy" id="6526"/>
    <lineage>
        <taxon>Eukaryota</taxon>
        <taxon>Metazoa</taxon>
        <taxon>Spiralia</taxon>
        <taxon>Lophotrochozoa</taxon>
        <taxon>Mollusca</taxon>
        <taxon>Gastropoda</taxon>
        <taxon>Heterobranchia</taxon>
        <taxon>Euthyneura</taxon>
        <taxon>Panpulmonata</taxon>
        <taxon>Hygrophila</taxon>
        <taxon>Lymnaeoidea</taxon>
        <taxon>Planorbidae</taxon>
        <taxon>Biomphalaria</taxon>
    </lineage>
</organism>
<sequence>MTTCCGQFKVQFSLRRAENDGPVFKKQDGDRFESNITVKLNVNTKYSVVLTTRPARTVQRVFIKSQKLEISLQKPQRNDDNCCVYHADWSTLGYDVNKSNIRTYLPIVLEMEAGQRVEAKLQVKLYPETETTHSKWGDEFHMLDLDCCPSQDKTSVEIKKMQYI</sequence>
<comment type="function">
    <text evidence="1">Suppresses cannabinoid receptor CNR1-mediated tonic inhibition of voltage-gated calcium channels.</text>
</comment>
<evidence type="ECO:0000313" key="6">
    <source>
        <dbReference type="RefSeq" id="XP_055878355.1"/>
    </source>
</evidence>
<name>A0A9W2ZTP9_BIOGL</name>
<evidence type="ECO:0000313" key="5">
    <source>
        <dbReference type="Proteomes" id="UP001165740"/>
    </source>
</evidence>
<keyword evidence="5" id="KW-1185">Reference proteome</keyword>
<proteinExistence type="inferred from homology"/>
<evidence type="ECO:0000256" key="1">
    <source>
        <dbReference type="ARBA" id="ARBA00003884"/>
    </source>
</evidence>
<dbReference type="GeneID" id="129924929"/>
<accession>A0A9W2ZTP9</accession>
<dbReference type="OMA" id="YCKMETS"/>
<dbReference type="PANTHER" id="PTHR31952">
    <property type="entry name" value="CB1 CANNABINOID RECEPTOR-INTERACTING PROTEIN 1"/>
    <property type="match status" value="1"/>
</dbReference>
<dbReference type="GO" id="GO:0005886">
    <property type="term" value="C:plasma membrane"/>
    <property type="evidence" value="ECO:0007669"/>
    <property type="project" value="TreeGrafter"/>
</dbReference>
<dbReference type="GO" id="GO:0031718">
    <property type="term" value="F:type 1 cannabinoid receptor binding"/>
    <property type="evidence" value="ECO:0007669"/>
    <property type="project" value="TreeGrafter"/>
</dbReference>
<evidence type="ECO:0000256" key="4">
    <source>
        <dbReference type="ARBA" id="ARBA00026030"/>
    </source>
</evidence>
<dbReference type="PANTHER" id="PTHR31952:SF1">
    <property type="entry name" value="CB1 CANNABINOID RECEPTOR-INTERACTING PROTEIN 1"/>
    <property type="match status" value="1"/>
</dbReference>
<comment type="subunit">
    <text evidence="4">Interacts with the cannabinoid receptor CNR1 (via C-terminus). Does not interact with cannabinoid receptor CNR2.</text>
</comment>
<dbReference type="RefSeq" id="XP_055878355.1">
    <property type="nucleotide sequence ID" value="XM_056022380.1"/>
</dbReference>